<keyword evidence="1" id="KW-0812">Transmembrane</keyword>
<dbReference type="EMBL" id="JAYWIO010000005">
    <property type="protein sequence ID" value="KAK7261006.1"/>
    <property type="molecule type" value="Genomic_DNA"/>
</dbReference>
<keyword evidence="3" id="KW-1185">Reference proteome</keyword>
<keyword evidence="1" id="KW-1133">Transmembrane helix</keyword>
<name>A0AAN9EPH3_CROPI</name>
<reference evidence="2 3" key="1">
    <citation type="submission" date="2024-01" db="EMBL/GenBank/DDBJ databases">
        <title>The genomes of 5 underutilized Papilionoideae crops provide insights into root nodulation and disease resistanc.</title>
        <authorList>
            <person name="Yuan L."/>
        </authorList>
    </citation>
    <scope>NUCLEOTIDE SEQUENCE [LARGE SCALE GENOMIC DNA]</scope>
    <source>
        <strain evidence="2">ZHUSHIDOU_FW_LH</strain>
        <tissue evidence="2">Leaf</tissue>
    </source>
</reference>
<sequence length="76" mass="8789">MDPSHGIMLSDAKTGGFAINIDELVENVDGFSTCLVGKLWTKCTNTTQHNFILFFIILYNFLFHNTFHFPIFMHLY</sequence>
<dbReference type="AlphaFoldDB" id="A0AAN9EPH3"/>
<protein>
    <submittedName>
        <fullName evidence="2">Uncharacterized protein</fullName>
    </submittedName>
</protein>
<comment type="caution">
    <text evidence="2">The sequence shown here is derived from an EMBL/GenBank/DDBJ whole genome shotgun (WGS) entry which is preliminary data.</text>
</comment>
<keyword evidence="1" id="KW-0472">Membrane</keyword>
<evidence type="ECO:0000313" key="2">
    <source>
        <dbReference type="EMBL" id="KAK7261006.1"/>
    </source>
</evidence>
<dbReference type="Proteomes" id="UP001372338">
    <property type="component" value="Unassembled WGS sequence"/>
</dbReference>
<evidence type="ECO:0000256" key="1">
    <source>
        <dbReference type="SAM" id="Phobius"/>
    </source>
</evidence>
<accession>A0AAN9EPH3</accession>
<organism evidence="2 3">
    <name type="scientific">Crotalaria pallida</name>
    <name type="common">Smooth rattlebox</name>
    <name type="synonym">Crotalaria striata</name>
    <dbReference type="NCBI Taxonomy" id="3830"/>
    <lineage>
        <taxon>Eukaryota</taxon>
        <taxon>Viridiplantae</taxon>
        <taxon>Streptophyta</taxon>
        <taxon>Embryophyta</taxon>
        <taxon>Tracheophyta</taxon>
        <taxon>Spermatophyta</taxon>
        <taxon>Magnoliopsida</taxon>
        <taxon>eudicotyledons</taxon>
        <taxon>Gunneridae</taxon>
        <taxon>Pentapetalae</taxon>
        <taxon>rosids</taxon>
        <taxon>fabids</taxon>
        <taxon>Fabales</taxon>
        <taxon>Fabaceae</taxon>
        <taxon>Papilionoideae</taxon>
        <taxon>50 kb inversion clade</taxon>
        <taxon>genistoids sensu lato</taxon>
        <taxon>core genistoids</taxon>
        <taxon>Crotalarieae</taxon>
        <taxon>Crotalaria</taxon>
    </lineage>
</organism>
<feature type="transmembrane region" description="Helical" evidence="1">
    <location>
        <begin position="51"/>
        <end position="73"/>
    </location>
</feature>
<gene>
    <name evidence="2" type="ORF">RIF29_27309</name>
</gene>
<proteinExistence type="predicted"/>
<evidence type="ECO:0000313" key="3">
    <source>
        <dbReference type="Proteomes" id="UP001372338"/>
    </source>
</evidence>